<sequence length="217" mass="22120">MRWVLACAGLVREDMGTVMSRHSQKPNLWRRFGSVRARALLALGMVFGLGAVGTLAAWQDTSAVTSGSFVAGTVDLTLRQGSASSDGAVGLNQPYAFTDFAGTNLAPGGVAVFKQLTVRNSGSLNFNYSIAVTGSGTLATDATGLNIGIYASATCTATTTAGQLYSGKIGGAATAVRALAAAGADLLCVRAWLDTAAVTGLQNQTGVIVFNFSAIQS</sequence>
<proteinExistence type="predicted"/>
<organism evidence="2 3">
    <name type="scientific">Renibacterium salmoninarum (strain ATCC 33209 / DSM 20767 / JCM 11484 / NBRC 15589 / NCIMB 2235)</name>
    <dbReference type="NCBI Taxonomy" id="288705"/>
    <lineage>
        <taxon>Bacteria</taxon>
        <taxon>Bacillati</taxon>
        <taxon>Actinomycetota</taxon>
        <taxon>Actinomycetes</taxon>
        <taxon>Micrococcales</taxon>
        <taxon>Micrococcaceae</taxon>
        <taxon>Renibacterium</taxon>
    </lineage>
</organism>
<feature type="transmembrane region" description="Helical" evidence="1">
    <location>
        <begin position="39"/>
        <end position="58"/>
    </location>
</feature>
<name>A9WU29_RENSM</name>
<accession>A9WU29</accession>
<protein>
    <recommendedName>
        <fullName evidence="4">SipW-cognate class signal peptide</fullName>
    </recommendedName>
</protein>
<evidence type="ECO:0000256" key="1">
    <source>
        <dbReference type="SAM" id="Phobius"/>
    </source>
</evidence>
<evidence type="ECO:0000313" key="3">
    <source>
        <dbReference type="Proteomes" id="UP000002007"/>
    </source>
</evidence>
<dbReference type="Proteomes" id="UP000002007">
    <property type="component" value="Chromosome"/>
</dbReference>
<dbReference type="InterPro" id="IPR023833">
    <property type="entry name" value="Signal_pept_SipW-depend-type"/>
</dbReference>
<dbReference type="NCBIfam" id="TIGR04088">
    <property type="entry name" value="cognate_SipW"/>
    <property type="match status" value="1"/>
</dbReference>
<dbReference type="eggNOG" id="ENOG50330MF">
    <property type="taxonomic scope" value="Bacteria"/>
</dbReference>
<dbReference type="KEGG" id="rsa:RSal33209_2978"/>
<dbReference type="HOGENOM" id="CLU_116719_0_0_11"/>
<keyword evidence="1" id="KW-0812">Transmembrane</keyword>
<dbReference type="EMBL" id="CP000910">
    <property type="protein sequence ID" value="ABY24700.1"/>
    <property type="molecule type" value="Genomic_DNA"/>
</dbReference>
<evidence type="ECO:0000313" key="2">
    <source>
        <dbReference type="EMBL" id="ABY24700.1"/>
    </source>
</evidence>
<keyword evidence="1" id="KW-1133">Transmembrane helix</keyword>
<gene>
    <name evidence="2" type="ordered locus">RSal33209_2978</name>
</gene>
<dbReference type="AlphaFoldDB" id="A9WU29"/>
<reference evidence="3" key="1">
    <citation type="journal article" date="2008" name="J. Bacteriol.">
        <title>Genome sequence of the fish pathogen Renibacterium salmoninarum suggests reductive evolution away from an environmental Arthrobacter ancestor.</title>
        <authorList>
            <person name="Wiens G.D."/>
            <person name="Rockey D.D."/>
            <person name="Wu Z."/>
            <person name="Chang J."/>
            <person name="Levy R."/>
            <person name="Crane S."/>
            <person name="Chen D.S."/>
            <person name="Capri G.R."/>
            <person name="Burnett J.R."/>
            <person name="Sudheesh P.S."/>
            <person name="Schipma M.J."/>
            <person name="Burd H."/>
            <person name="Bhattacharyya A."/>
            <person name="Rhodes L.D."/>
            <person name="Kaul R."/>
            <person name="Strom M.S."/>
        </authorList>
    </citation>
    <scope>NUCLEOTIDE SEQUENCE [LARGE SCALE GENOMIC DNA]</scope>
    <source>
        <strain evidence="3">ATCC 33209 / DSM 20767 / JCM 11484 / NBRC 15589 / NCIMB 2235</strain>
    </source>
</reference>
<keyword evidence="1" id="KW-0472">Membrane</keyword>
<evidence type="ECO:0008006" key="4">
    <source>
        <dbReference type="Google" id="ProtNLM"/>
    </source>
</evidence>
<keyword evidence="3" id="KW-1185">Reference proteome</keyword>